<dbReference type="EMBL" id="AAPV01000001">
    <property type="protein sequence ID" value="EAS84686.1"/>
    <property type="molecule type" value="Genomic_DNA"/>
</dbReference>
<evidence type="ECO:0000313" key="2">
    <source>
        <dbReference type="EMBL" id="EAS84686.1"/>
    </source>
</evidence>
<dbReference type="GO" id="GO:0003824">
    <property type="term" value="F:catalytic activity"/>
    <property type="evidence" value="ECO:0007669"/>
    <property type="project" value="InterPro"/>
</dbReference>
<dbReference type="Pfam" id="PF03473">
    <property type="entry name" value="MOSC"/>
    <property type="match status" value="1"/>
</dbReference>
<dbReference type="Proteomes" id="UP000005306">
    <property type="component" value="Unassembled WGS sequence"/>
</dbReference>
<evidence type="ECO:0000313" key="3">
    <source>
        <dbReference type="Proteomes" id="UP000005306"/>
    </source>
</evidence>
<protein>
    <submittedName>
        <fullName evidence="2">MOSC domain protein</fullName>
    </submittedName>
</protein>
<dbReference type="RefSeq" id="WP_006997273.1">
    <property type="nucleotide sequence ID" value="NZ_CH724130.1"/>
</dbReference>
<organism evidence="2 3">
    <name type="scientific">Pelagibacter ubique (strain HTCC1002)</name>
    <dbReference type="NCBI Taxonomy" id="314261"/>
    <lineage>
        <taxon>Bacteria</taxon>
        <taxon>Pseudomonadati</taxon>
        <taxon>Pseudomonadota</taxon>
        <taxon>Alphaproteobacteria</taxon>
        <taxon>Candidatus Pelagibacterales</taxon>
        <taxon>Candidatus Pelagibacteraceae</taxon>
        <taxon>Candidatus Pelagibacter</taxon>
    </lineage>
</organism>
<evidence type="ECO:0000259" key="1">
    <source>
        <dbReference type="PROSITE" id="PS51340"/>
    </source>
</evidence>
<dbReference type="PROSITE" id="PS51340">
    <property type="entry name" value="MOSC"/>
    <property type="match status" value="1"/>
</dbReference>
<name>Q1V242_PELU1</name>
<dbReference type="GO" id="GO:0030151">
    <property type="term" value="F:molybdenum ion binding"/>
    <property type="evidence" value="ECO:0007669"/>
    <property type="project" value="InterPro"/>
</dbReference>
<feature type="domain" description="MOSC" evidence="1">
    <location>
        <begin position="102"/>
        <end position="261"/>
    </location>
</feature>
<dbReference type="SUPFAM" id="SSF50800">
    <property type="entry name" value="PK beta-barrel domain-like"/>
    <property type="match status" value="1"/>
</dbReference>
<dbReference type="InterPro" id="IPR005302">
    <property type="entry name" value="MoCF_Sase_C"/>
</dbReference>
<dbReference type="AlphaFoldDB" id="Q1V242"/>
<sequence length="261" mass="30230">MNATISSINYCPVKSVSFQMIESCKIKKNIGIIGDRVFAFAKNLDLEQAKLFEKNPDERKGKWNKILTLKNSPALNKYNFLFKDQKLTLTLKDQEILTIDINQLSEREALSKKIIELENFLEQPIVLMQNNQFPFFDTSISNKVDFVNSISLLNVQSINDFEKKTNKKIEASIFRGNICIDGIKPWKEREWIGKIIKINNVSFKVEKNIPRCVAINLKPQTDDSYFNFLQSLKKIYNHFDMGIYLTALNDGKIEVGNKLEY</sequence>
<dbReference type="HOGENOM" id="CLU_028286_5_0_5"/>
<reference evidence="2 3" key="1">
    <citation type="submission" date="2006-04" db="EMBL/GenBank/DDBJ databases">
        <authorList>
            <person name="Giovannoni S.J."/>
            <person name="Cho J.-C."/>
            <person name="Ferriera S."/>
            <person name="Johnson J."/>
            <person name="Kravitz S."/>
            <person name="Halpern A."/>
            <person name="Remington K."/>
            <person name="Beeson K."/>
            <person name="Tran B."/>
            <person name="Rogers Y.-H."/>
            <person name="Friedman R."/>
            <person name="Venter J.C."/>
        </authorList>
    </citation>
    <scope>NUCLEOTIDE SEQUENCE [LARGE SCALE GENOMIC DNA]</scope>
    <source>
        <strain evidence="2 3">HTCC1002</strain>
    </source>
</reference>
<accession>Q1V242</accession>
<proteinExistence type="predicted"/>
<gene>
    <name evidence="2" type="ORF">PU1002_03176</name>
</gene>
<dbReference type="InterPro" id="IPR011037">
    <property type="entry name" value="Pyrv_Knase-like_insert_dom_sf"/>
</dbReference>
<dbReference type="GO" id="GO:0030170">
    <property type="term" value="F:pyridoxal phosphate binding"/>
    <property type="evidence" value="ECO:0007669"/>
    <property type="project" value="InterPro"/>
</dbReference>
<comment type="caution">
    <text evidence="2">The sequence shown here is derived from an EMBL/GenBank/DDBJ whole genome shotgun (WGS) entry which is preliminary data.</text>
</comment>